<dbReference type="PROSITE" id="PS50263">
    <property type="entry name" value="CN_HYDROLASE"/>
    <property type="match status" value="1"/>
</dbReference>
<evidence type="ECO:0000313" key="6">
    <source>
        <dbReference type="Proteomes" id="UP001549921"/>
    </source>
</evidence>
<name>A0ABD0SEE2_LOXSC</name>
<dbReference type="Pfam" id="PF00795">
    <property type="entry name" value="CN_hydrolase"/>
    <property type="match status" value="1"/>
</dbReference>
<gene>
    <name evidence="5" type="ORF">ABMA28_008718</name>
</gene>
<dbReference type="AlphaFoldDB" id="A0ABD0SEE2"/>
<comment type="similarity">
    <text evidence="1">Belongs to the carbon-nitrogen hydrolase superfamily. BTD/VNN family.</text>
</comment>
<evidence type="ECO:0000259" key="4">
    <source>
        <dbReference type="PROSITE" id="PS50263"/>
    </source>
</evidence>
<feature type="domain" description="CN hydrolase" evidence="4">
    <location>
        <begin position="29"/>
        <end position="288"/>
    </location>
</feature>
<reference evidence="5 6" key="1">
    <citation type="submission" date="2024-06" db="EMBL/GenBank/DDBJ databases">
        <title>A chromosome-level genome assembly of beet webworm, Loxostege sticticalis.</title>
        <authorList>
            <person name="Zhang Y."/>
        </authorList>
    </citation>
    <scope>NUCLEOTIDE SEQUENCE [LARGE SCALE GENOMIC DNA]</scope>
    <source>
        <strain evidence="5">AQ028</strain>
        <tissue evidence="5">Male pupae</tissue>
    </source>
</reference>
<keyword evidence="2" id="KW-0378">Hydrolase</keyword>
<accession>A0ABD0SEE2</accession>
<comment type="caution">
    <text evidence="5">The sequence shown here is derived from an EMBL/GenBank/DDBJ whole genome shotgun (WGS) entry which is preliminary data.</text>
</comment>
<evidence type="ECO:0000256" key="1">
    <source>
        <dbReference type="ARBA" id="ARBA00008225"/>
    </source>
</evidence>
<evidence type="ECO:0000256" key="3">
    <source>
        <dbReference type="SAM" id="SignalP"/>
    </source>
</evidence>
<proteinExistence type="inferred from homology"/>
<dbReference type="InterPro" id="IPR036526">
    <property type="entry name" value="C-N_Hydrolase_sf"/>
</dbReference>
<dbReference type="PANTHER" id="PTHR10609">
    <property type="entry name" value="BIOTINIDASE-RELATED"/>
    <property type="match status" value="1"/>
</dbReference>
<dbReference type="GO" id="GO:0016787">
    <property type="term" value="F:hydrolase activity"/>
    <property type="evidence" value="ECO:0007669"/>
    <property type="project" value="UniProtKB-KW"/>
</dbReference>
<organism evidence="5 6">
    <name type="scientific">Loxostege sticticalis</name>
    <name type="common">Beet webworm moth</name>
    <dbReference type="NCBI Taxonomy" id="481309"/>
    <lineage>
        <taxon>Eukaryota</taxon>
        <taxon>Metazoa</taxon>
        <taxon>Ecdysozoa</taxon>
        <taxon>Arthropoda</taxon>
        <taxon>Hexapoda</taxon>
        <taxon>Insecta</taxon>
        <taxon>Pterygota</taxon>
        <taxon>Neoptera</taxon>
        <taxon>Endopterygota</taxon>
        <taxon>Lepidoptera</taxon>
        <taxon>Glossata</taxon>
        <taxon>Ditrysia</taxon>
        <taxon>Pyraloidea</taxon>
        <taxon>Crambidae</taxon>
        <taxon>Pyraustinae</taxon>
        <taxon>Loxostege</taxon>
    </lineage>
</organism>
<keyword evidence="3" id="KW-0732">Signal</keyword>
<dbReference type="EMBL" id="JBEDNZ010000022">
    <property type="protein sequence ID" value="KAL0818214.1"/>
    <property type="molecule type" value="Genomic_DNA"/>
</dbReference>
<feature type="chain" id="PRO_5044810682" description="CN hydrolase domain-containing protein" evidence="3">
    <location>
        <begin position="20"/>
        <end position="542"/>
    </location>
</feature>
<dbReference type="Gene3D" id="3.60.110.10">
    <property type="entry name" value="Carbon-nitrogen hydrolase"/>
    <property type="match status" value="1"/>
</dbReference>
<dbReference type="Pfam" id="PF19018">
    <property type="entry name" value="Vanin_C"/>
    <property type="match status" value="1"/>
</dbReference>
<dbReference type="PANTHER" id="PTHR10609:SF14">
    <property type="entry name" value="BIOTINIDASE"/>
    <property type="match status" value="1"/>
</dbReference>
<sequence length="542" mass="61708">MRASALILVLFYTFLKVSIQKSTPQDDTYVAAILEYQFTRNTSQNLQNYLDYIRQAAEKNADVLVFPEMTLTRGDKVEVPIHGLLKQYPVPALHPELYHHILVSLSTVARQHEIYVLVNLQEEMDCRDAPGEYCPDDRTYVFNTNVIFDRTGAVIDRYRKINLFGEYTRHPALKPDLGIFTTDFGVTFGHFICFDIMFQVPATQVVQKHNLTDILYSTMWFSEMPFLTAVQTQEEYAYMMNINLIGANANNVKVATTGSGIYSGSAGALISVMPGTPASNLLVARVPKKPGHVTYKYRGPIYDDPKHNQLHLNKDQTLPAEISRPLTPGFQEFTLADKGVSCRFRVKTKINVPGGSQTIPKYRAFVKDSSNTYAKRRLGVAFCAVVACKDNSAISCPYQFSKDEMFTEFEELEISMTTYSYQYNSTLGCDNVVYYPTSLRNNKFPLHPHNFTFSKSQNDAEQIAFSENDVISNLRTGNEKNKLQHLSYKLNRVQNELVSFGIWGRLYIRDSNPEEHVSEEDVNSYIEIENVIYNEAHKNNAD</sequence>
<dbReference type="SUPFAM" id="SSF56317">
    <property type="entry name" value="Carbon-nitrogen hydrolase"/>
    <property type="match status" value="1"/>
</dbReference>
<dbReference type="Proteomes" id="UP001549921">
    <property type="component" value="Unassembled WGS sequence"/>
</dbReference>
<protein>
    <recommendedName>
        <fullName evidence="4">CN hydrolase domain-containing protein</fullName>
    </recommendedName>
</protein>
<dbReference type="InterPro" id="IPR043957">
    <property type="entry name" value="Vanin_C"/>
</dbReference>
<feature type="signal peptide" evidence="3">
    <location>
        <begin position="1"/>
        <end position="19"/>
    </location>
</feature>
<evidence type="ECO:0000256" key="2">
    <source>
        <dbReference type="ARBA" id="ARBA00022801"/>
    </source>
</evidence>
<dbReference type="InterPro" id="IPR003010">
    <property type="entry name" value="C-N_Hydrolase"/>
</dbReference>
<dbReference type="InterPro" id="IPR040154">
    <property type="entry name" value="Biotinidase/VNN"/>
</dbReference>
<evidence type="ECO:0000313" key="5">
    <source>
        <dbReference type="EMBL" id="KAL0818214.1"/>
    </source>
</evidence>